<accession>A0A9Q0GD08</accession>
<feature type="non-terminal residue" evidence="1">
    <location>
        <position position="1"/>
    </location>
</feature>
<proteinExistence type="predicted"/>
<gene>
    <name evidence="1" type="ORF">Tsubulata_041212</name>
</gene>
<protein>
    <submittedName>
        <fullName evidence="1">Uncharacterized protein</fullName>
    </submittedName>
</protein>
<dbReference type="OrthoDB" id="1657402at2759"/>
<sequence length="58" mass="6402">TYVGLGAGFPWVMCKQTDAPEYIIDACNGYATVMVLGLIPQRNQYFGQRIGMDGMENP</sequence>
<keyword evidence="2" id="KW-1185">Reference proteome</keyword>
<dbReference type="AlphaFoldDB" id="A0A9Q0GD08"/>
<organism evidence="1 2">
    <name type="scientific">Turnera subulata</name>
    <dbReference type="NCBI Taxonomy" id="218843"/>
    <lineage>
        <taxon>Eukaryota</taxon>
        <taxon>Viridiplantae</taxon>
        <taxon>Streptophyta</taxon>
        <taxon>Embryophyta</taxon>
        <taxon>Tracheophyta</taxon>
        <taxon>Spermatophyta</taxon>
        <taxon>Magnoliopsida</taxon>
        <taxon>eudicotyledons</taxon>
        <taxon>Gunneridae</taxon>
        <taxon>Pentapetalae</taxon>
        <taxon>rosids</taxon>
        <taxon>fabids</taxon>
        <taxon>Malpighiales</taxon>
        <taxon>Passifloraceae</taxon>
        <taxon>Turnera</taxon>
    </lineage>
</organism>
<evidence type="ECO:0000313" key="2">
    <source>
        <dbReference type="Proteomes" id="UP001141552"/>
    </source>
</evidence>
<name>A0A9Q0GD08_9ROSI</name>
<dbReference type="Proteomes" id="UP001141552">
    <property type="component" value="Unassembled WGS sequence"/>
</dbReference>
<evidence type="ECO:0000313" key="1">
    <source>
        <dbReference type="EMBL" id="KAJ4847968.1"/>
    </source>
</evidence>
<reference evidence="1" key="2">
    <citation type="journal article" date="2023" name="Plants (Basel)">
        <title>Annotation of the Turnera subulata (Passifloraceae) Draft Genome Reveals the S-Locus Evolved after the Divergence of Turneroideae from Passifloroideae in a Stepwise Manner.</title>
        <authorList>
            <person name="Henning P.M."/>
            <person name="Roalson E.H."/>
            <person name="Mir W."/>
            <person name="McCubbin A.G."/>
            <person name="Shore J.S."/>
        </authorList>
    </citation>
    <scope>NUCLEOTIDE SEQUENCE</scope>
    <source>
        <strain evidence="1">F60SS</strain>
    </source>
</reference>
<reference evidence="1" key="1">
    <citation type="submission" date="2022-02" db="EMBL/GenBank/DDBJ databases">
        <authorList>
            <person name="Henning P.M."/>
            <person name="McCubbin A.G."/>
            <person name="Shore J.S."/>
        </authorList>
    </citation>
    <scope>NUCLEOTIDE SEQUENCE</scope>
    <source>
        <strain evidence="1">F60SS</strain>
        <tissue evidence="1">Leaves</tissue>
    </source>
</reference>
<comment type="caution">
    <text evidence="1">The sequence shown here is derived from an EMBL/GenBank/DDBJ whole genome shotgun (WGS) entry which is preliminary data.</text>
</comment>
<dbReference type="EMBL" id="JAKUCV010001033">
    <property type="protein sequence ID" value="KAJ4847968.1"/>
    <property type="molecule type" value="Genomic_DNA"/>
</dbReference>